<keyword evidence="4" id="KW-0653">Protein transport</keyword>
<evidence type="ECO:0000313" key="7">
    <source>
        <dbReference type="Proteomes" id="UP000054454"/>
    </source>
</evidence>
<dbReference type="VEuPathDB" id="FungiDB:T552_03263"/>
<comment type="caution">
    <text evidence="6">The sequence shown here is derived from an EMBL/GenBank/DDBJ whole genome shotgun (WGS) entry which is preliminary data.</text>
</comment>
<evidence type="ECO:0000256" key="3">
    <source>
        <dbReference type="ARBA" id="ARBA00022483"/>
    </source>
</evidence>
<dbReference type="GO" id="GO:0000145">
    <property type="term" value="C:exocyst"/>
    <property type="evidence" value="ECO:0007669"/>
    <property type="project" value="UniProtKB-UniRule"/>
</dbReference>
<name>A0A0W4ZCG0_PNEC8</name>
<dbReference type="Pfam" id="PF15469">
    <property type="entry name" value="Sec5"/>
    <property type="match status" value="1"/>
</dbReference>
<keyword evidence="2 4" id="KW-0813">Transport</keyword>
<keyword evidence="7" id="KW-1185">Reference proteome</keyword>
<sequence>MEQADINFLKYYSLTTPYPSKWVDTSEQEFNNEERHNSKEMTESTMFEEEFIAPDEPDPLGMSDSVISLAKQNGITVPDDIRLRAKYLISSKRFNPSVFLRDIHSNNWYPELLSGLKWLTQSIEKRSDALKMLVENNFSRFVKAKTTIDYVYQDMKHDMLNQEHEYGISELKSNINDVITKATQTFEPITENRTKAYRLISTLSILERYKYHFNVPSLLLDCIEKNDHEMLIREYRKCKEILSEEDVISEKSMDIFEFQRPKIFKRIWKEVEKIIEDYRRNIFQQFSTFKTSEERHKLICILLELGTTENPILYSLKCQSAQLIKSLEQDFKDESVKIEAIRHQLAKLPLPTNKQIVQQLKKPLSKYQIYNIWEESSNNIMWNSLEKMIEHIFIHKFHEFKNYLEIVCKISQGNLLKHFPIGKNGESKHHLMFSSEDIFSVKKSAEQLIFTLSSLVIDFFTSHSTKKTSLSNNNRLSNDNNSSLKLEDIPNLNDKNSSISFIPPHSDSLTACSMLNKLLTVIVNSSMAIFKLNISEEINKNLQTMISTVREMFVEAVNFLWNLDSCNFHLLENWVKSTGNPDITDYPKTLYAYESCIITKINELLYIGRNYKLNTEDLIPSPSTKTILSIKTQFLKSLYISLEGLIKNVYLNQTDSKNSTLELSSKSEYEIDHENTNTRILFTLSNFSHLKNSIISTLLKQFESLYSISLEDDSKNLYSALVQLDHRLFDDYIKVKSESISEIIKNGILNSNPIWSSEEPPQEIQPYVFNSILSLVVIHSQLSSITSNLIPRTLNNLVKSLTKALLESFQKINNFGIGGMLQVIIEVEFIKQVLEAYIDEETSDIFGSLYLHLEKAYHHNDNRQIFQQELEKAKSILVNCRKITHLQYSCFKNPSENTLKSYF</sequence>
<dbReference type="GO" id="GO:0006887">
    <property type="term" value="P:exocytosis"/>
    <property type="evidence" value="ECO:0007669"/>
    <property type="project" value="UniProtKB-KW"/>
</dbReference>
<comment type="function">
    <text evidence="4">Component of the exocyst complex involved in the docking of exocytic vesicles with fusion sites on the plasma membrane.</text>
</comment>
<protein>
    <recommendedName>
        <fullName evidence="4">Exocyst complex component SEC5</fullName>
    </recommendedName>
</protein>
<reference evidence="7" key="1">
    <citation type="journal article" date="2016" name="Nat. Commun.">
        <title>Genome analysis of three Pneumocystis species reveals adaptation mechanisms to life exclusively in mammalian hosts.</title>
        <authorList>
            <person name="Ma L."/>
            <person name="Chen Z."/>
            <person name="Huang D.W."/>
            <person name="Kutty G."/>
            <person name="Ishihara M."/>
            <person name="Wang H."/>
            <person name="Abouelleil A."/>
            <person name="Bishop L."/>
            <person name="Davey E."/>
            <person name="Deng R."/>
            <person name="Deng X."/>
            <person name="Fan L."/>
            <person name="Fantoni G."/>
            <person name="Fitzgerald M."/>
            <person name="Gogineni E."/>
            <person name="Goldberg J.M."/>
            <person name="Handley G."/>
            <person name="Hu X."/>
            <person name="Huber C."/>
            <person name="Jiao X."/>
            <person name="Jones K."/>
            <person name="Levin J.Z."/>
            <person name="Liu Y."/>
            <person name="Macdonald P."/>
            <person name="Melnikov A."/>
            <person name="Raley C."/>
            <person name="Sassi M."/>
            <person name="Sherman B.T."/>
            <person name="Song X."/>
            <person name="Sykes S."/>
            <person name="Tran B."/>
            <person name="Walsh L."/>
            <person name="Xia Y."/>
            <person name="Yang J."/>
            <person name="Young S."/>
            <person name="Zeng Q."/>
            <person name="Zheng X."/>
            <person name="Stephens R."/>
            <person name="Nusbaum C."/>
            <person name="Birren B.W."/>
            <person name="Azadi P."/>
            <person name="Lempicki R.A."/>
            <person name="Cuomo C.A."/>
            <person name="Kovacs J.A."/>
        </authorList>
    </citation>
    <scope>NUCLEOTIDE SEQUENCE [LARGE SCALE GENOMIC DNA]</scope>
    <source>
        <strain evidence="7">B80</strain>
    </source>
</reference>
<dbReference type="OrthoDB" id="26242at2759"/>
<comment type="similarity">
    <text evidence="1 4">Belongs to the SEC5 family.</text>
</comment>
<dbReference type="GO" id="GO:0006893">
    <property type="term" value="P:Golgi to plasma membrane transport"/>
    <property type="evidence" value="ECO:0007669"/>
    <property type="project" value="UniProtKB-UniRule"/>
</dbReference>
<dbReference type="EMBL" id="LFVZ01000015">
    <property type="protein sequence ID" value="KTW25989.1"/>
    <property type="molecule type" value="Genomic_DNA"/>
</dbReference>
<organism evidence="6 7">
    <name type="scientific">Pneumocystis carinii (strain B80)</name>
    <name type="common">Rat pneumocystis pneumonia agent</name>
    <name type="synonym">Pneumocystis carinii f. sp. carinii</name>
    <dbReference type="NCBI Taxonomy" id="1408658"/>
    <lineage>
        <taxon>Eukaryota</taxon>
        <taxon>Fungi</taxon>
        <taxon>Dikarya</taxon>
        <taxon>Ascomycota</taxon>
        <taxon>Taphrinomycotina</taxon>
        <taxon>Pneumocystomycetes</taxon>
        <taxon>Pneumocystaceae</taxon>
        <taxon>Pneumocystis</taxon>
    </lineage>
</organism>
<dbReference type="GO" id="GO:0015031">
    <property type="term" value="P:protein transport"/>
    <property type="evidence" value="ECO:0007669"/>
    <property type="project" value="UniProtKB-KW"/>
</dbReference>
<dbReference type="AlphaFoldDB" id="A0A0W4ZCG0"/>
<comment type="subunit">
    <text evidence="4">Component of the exocyst complex.</text>
</comment>
<dbReference type="RefSeq" id="XP_018224569.1">
    <property type="nucleotide sequence ID" value="XM_018371773.1"/>
</dbReference>
<dbReference type="PANTHER" id="PTHR13043:SF1">
    <property type="entry name" value="EXOCYST COMPLEX COMPONENT 2"/>
    <property type="match status" value="1"/>
</dbReference>
<feature type="domain" description="Exocyst complex component EXOC2/Sec5 N-terminal" evidence="5">
    <location>
        <begin position="57"/>
        <end position="891"/>
    </location>
</feature>
<evidence type="ECO:0000256" key="1">
    <source>
        <dbReference type="ARBA" id="ARBA00010578"/>
    </source>
</evidence>
<dbReference type="GeneID" id="28937976"/>
<evidence type="ECO:0000313" key="6">
    <source>
        <dbReference type="EMBL" id="KTW25989.1"/>
    </source>
</evidence>
<dbReference type="InterPro" id="IPR039481">
    <property type="entry name" value="EXOC2/Sec5_N_dom"/>
</dbReference>
<keyword evidence="3 4" id="KW-0268">Exocytosis</keyword>
<accession>A0A0W4ZCG0</accession>
<proteinExistence type="inferred from homology"/>
<dbReference type="InterPro" id="IPR029175">
    <property type="entry name" value="EXOC2/Sec5"/>
</dbReference>
<evidence type="ECO:0000256" key="4">
    <source>
        <dbReference type="RuleBase" id="RU365069"/>
    </source>
</evidence>
<evidence type="ECO:0000256" key="2">
    <source>
        <dbReference type="ARBA" id="ARBA00022448"/>
    </source>
</evidence>
<dbReference type="PANTHER" id="PTHR13043">
    <property type="entry name" value="EXOCYST COMPLEX COMPONENT SEC5"/>
    <property type="match status" value="1"/>
</dbReference>
<dbReference type="Proteomes" id="UP000054454">
    <property type="component" value="Unassembled WGS sequence"/>
</dbReference>
<gene>
    <name evidence="6" type="ORF">T552_03263</name>
</gene>
<evidence type="ECO:0000259" key="5">
    <source>
        <dbReference type="Pfam" id="PF15469"/>
    </source>
</evidence>